<dbReference type="EMBL" id="JOTN01000013">
    <property type="protein sequence ID" value="KEK18551.1"/>
    <property type="molecule type" value="Genomic_DNA"/>
</dbReference>
<dbReference type="InterPro" id="IPR032466">
    <property type="entry name" value="Metal_Hydrolase"/>
</dbReference>
<evidence type="ECO:0000313" key="3">
    <source>
        <dbReference type="EMBL" id="KEK18551.1"/>
    </source>
</evidence>
<evidence type="ECO:0000313" key="4">
    <source>
        <dbReference type="Proteomes" id="UP000027822"/>
    </source>
</evidence>
<dbReference type="GO" id="GO:0016831">
    <property type="term" value="F:carboxy-lyase activity"/>
    <property type="evidence" value="ECO:0007669"/>
    <property type="project" value="InterPro"/>
</dbReference>
<proteinExistence type="predicted"/>
<dbReference type="InterPro" id="IPR032465">
    <property type="entry name" value="ACMSD"/>
</dbReference>
<dbReference type="Proteomes" id="UP000027822">
    <property type="component" value="Unassembled WGS sequence"/>
</dbReference>
<dbReference type="PANTHER" id="PTHR21240">
    <property type="entry name" value="2-AMINO-3-CARBOXYLMUCONATE-6-SEMIALDEHYDE DECARBOXYLASE"/>
    <property type="match status" value="1"/>
</dbReference>
<sequence>MIDFHVHIGRLHDEYTEDFASQMMTPCNKNTENMEVDIGRLIQEMDRSNVQKAVLLGFNAKRTLGVHVTNEYVSNICKENPTRFIGFASFDGMDNTLCKGDLQKELVNYNLKGYKLAFGYLNMSPNDQGWYPIYEDAIERELPILVHMGYTPIKQANLRYCHPILLDKVLSNFPKLKIVIAHMGWPWIEDTLELLKRYENVYADLSIVSSYQSISTISNIIRLAKKHEVVNKLIWGTDYPMCSMIDSLNRFKEIKSHLDDNKIVIESGTWERIFQGNANYLLGIKEVAI</sequence>
<feature type="domain" description="Amidohydrolase-related" evidence="2">
    <location>
        <begin position="58"/>
        <end position="283"/>
    </location>
</feature>
<comment type="caution">
    <text evidence="3">The sequence shown here is derived from an EMBL/GenBank/DDBJ whole genome shotgun (WGS) entry which is preliminary data.</text>
</comment>
<dbReference type="eggNOG" id="COG2159">
    <property type="taxonomic scope" value="Bacteria"/>
</dbReference>
<dbReference type="PANTHER" id="PTHR21240:SF19">
    <property type="entry name" value="CATALYTIC_ HYDROLASE"/>
    <property type="match status" value="1"/>
</dbReference>
<name>A0A073JWD3_9BACI</name>
<evidence type="ECO:0000256" key="1">
    <source>
        <dbReference type="ARBA" id="ARBA00023239"/>
    </source>
</evidence>
<dbReference type="Gene3D" id="3.20.20.140">
    <property type="entry name" value="Metal-dependent hydrolases"/>
    <property type="match status" value="1"/>
</dbReference>
<gene>
    <name evidence="3" type="ORF">BAMA_04595</name>
</gene>
<accession>A0A073JWD3</accession>
<dbReference type="RefSeq" id="WP_034640577.1">
    <property type="nucleotide sequence ID" value="NZ_CBCSJC010000014.1"/>
</dbReference>
<dbReference type="Pfam" id="PF04909">
    <property type="entry name" value="Amidohydro_2"/>
    <property type="match status" value="1"/>
</dbReference>
<dbReference type="SUPFAM" id="SSF51556">
    <property type="entry name" value="Metallo-dependent hydrolases"/>
    <property type="match status" value="1"/>
</dbReference>
<protein>
    <recommendedName>
        <fullName evidence="2">Amidohydrolase-related domain-containing protein</fullName>
    </recommendedName>
</protein>
<organism evidence="3 4">
    <name type="scientific">Bacillus manliponensis</name>
    <dbReference type="NCBI Taxonomy" id="574376"/>
    <lineage>
        <taxon>Bacteria</taxon>
        <taxon>Bacillati</taxon>
        <taxon>Bacillota</taxon>
        <taxon>Bacilli</taxon>
        <taxon>Bacillales</taxon>
        <taxon>Bacillaceae</taxon>
        <taxon>Bacillus</taxon>
        <taxon>Bacillus cereus group</taxon>
    </lineage>
</organism>
<dbReference type="CDD" id="cd01292">
    <property type="entry name" value="metallo-dependent_hydrolases"/>
    <property type="match status" value="1"/>
</dbReference>
<dbReference type="GO" id="GO:0016787">
    <property type="term" value="F:hydrolase activity"/>
    <property type="evidence" value="ECO:0007669"/>
    <property type="project" value="InterPro"/>
</dbReference>
<dbReference type="STRING" id="574376.BAMA_04595"/>
<keyword evidence="1" id="KW-0456">Lyase</keyword>
<dbReference type="AlphaFoldDB" id="A0A073JWD3"/>
<dbReference type="InterPro" id="IPR006680">
    <property type="entry name" value="Amidohydro-rel"/>
</dbReference>
<reference evidence="3 4" key="1">
    <citation type="submission" date="2014-06" db="EMBL/GenBank/DDBJ databases">
        <title>Draft genome sequence of Bacillus manliponensis JCM 15802 (MCCC 1A00708).</title>
        <authorList>
            <person name="Lai Q."/>
            <person name="Liu Y."/>
            <person name="Shao Z."/>
        </authorList>
    </citation>
    <scope>NUCLEOTIDE SEQUENCE [LARGE SCALE GENOMIC DNA]</scope>
    <source>
        <strain evidence="3 4">JCM 15802</strain>
    </source>
</reference>
<keyword evidence="4" id="KW-1185">Reference proteome</keyword>
<evidence type="ECO:0000259" key="2">
    <source>
        <dbReference type="Pfam" id="PF04909"/>
    </source>
</evidence>
<dbReference type="OrthoDB" id="9771932at2"/>